<dbReference type="Pfam" id="PF25869">
    <property type="entry name" value="3HB_CusB"/>
    <property type="match status" value="1"/>
</dbReference>
<dbReference type="Pfam" id="PF19335">
    <property type="entry name" value="HMBD"/>
    <property type="match status" value="2"/>
</dbReference>
<evidence type="ECO:0000259" key="9">
    <source>
        <dbReference type="Pfam" id="PF25954"/>
    </source>
</evidence>
<dbReference type="InterPro" id="IPR051909">
    <property type="entry name" value="MFP_Cation_Efflux"/>
</dbReference>
<dbReference type="GO" id="GO:0046914">
    <property type="term" value="F:transition metal ion binding"/>
    <property type="evidence" value="ECO:0007669"/>
    <property type="project" value="TreeGrafter"/>
</dbReference>
<dbReference type="Gene3D" id="6.10.140.730">
    <property type="match status" value="1"/>
</dbReference>
<dbReference type="GO" id="GO:0016020">
    <property type="term" value="C:membrane"/>
    <property type="evidence" value="ECO:0007669"/>
    <property type="project" value="InterPro"/>
</dbReference>
<evidence type="ECO:0000259" key="7">
    <source>
        <dbReference type="Pfam" id="PF25869"/>
    </source>
</evidence>
<evidence type="ECO:0000259" key="10">
    <source>
        <dbReference type="Pfam" id="PF25967"/>
    </source>
</evidence>
<evidence type="ECO:0000259" key="8">
    <source>
        <dbReference type="Pfam" id="PF25919"/>
    </source>
</evidence>
<dbReference type="GO" id="GO:0060003">
    <property type="term" value="P:copper ion export"/>
    <property type="evidence" value="ECO:0007669"/>
    <property type="project" value="TreeGrafter"/>
</dbReference>
<evidence type="ECO:0000256" key="1">
    <source>
        <dbReference type="ARBA" id="ARBA00009477"/>
    </source>
</evidence>
<keyword evidence="12" id="KW-1185">Reference proteome</keyword>
<organism evidence="11 12">
    <name type="scientific">Paraferrimonas haliotis</name>
    <dbReference type="NCBI Taxonomy" id="2013866"/>
    <lineage>
        <taxon>Bacteria</taxon>
        <taxon>Pseudomonadati</taxon>
        <taxon>Pseudomonadota</taxon>
        <taxon>Gammaproteobacteria</taxon>
        <taxon>Alteromonadales</taxon>
        <taxon>Ferrimonadaceae</taxon>
        <taxon>Paraferrimonas</taxon>
    </lineage>
</organism>
<evidence type="ECO:0000313" key="11">
    <source>
        <dbReference type="EMBL" id="GLS83531.1"/>
    </source>
</evidence>
<reference evidence="11 12" key="1">
    <citation type="journal article" date="2014" name="Int. J. Syst. Evol. Microbiol.">
        <title>Complete genome sequence of Corynebacterium casei LMG S-19264T (=DSM 44701T), isolated from a smear-ripened cheese.</title>
        <authorList>
            <consortium name="US DOE Joint Genome Institute (JGI-PGF)"/>
            <person name="Walter F."/>
            <person name="Albersmeier A."/>
            <person name="Kalinowski J."/>
            <person name="Ruckert C."/>
        </authorList>
    </citation>
    <scope>NUCLEOTIDE SEQUENCE [LARGE SCALE GENOMIC DNA]</scope>
    <source>
        <strain evidence="11 12">NBRC 112785</strain>
    </source>
</reference>
<feature type="domain" description="Heavy metal binding" evidence="6">
    <location>
        <begin position="47"/>
        <end position="72"/>
    </location>
</feature>
<dbReference type="Pfam" id="PF25954">
    <property type="entry name" value="Beta-barrel_RND_2"/>
    <property type="match status" value="1"/>
</dbReference>
<evidence type="ECO:0000256" key="2">
    <source>
        <dbReference type="ARBA" id="ARBA00022448"/>
    </source>
</evidence>
<dbReference type="Proteomes" id="UP001157439">
    <property type="component" value="Unassembled WGS sequence"/>
</dbReference>
<dbReference type="InterPro" id="IPR058791">
    <property type="entry name" value="3HB_CusB"/>
</dbReference>
<dbReference type="FunFam" id="2.40.420.20:FF:000003">
    <property type="entry name" value="Cation efflux system protein cusB"/>
    <property type="match status" value="1"/>
</dbReference>
<gene>
    <name evidence="11" type="primary">cusB</name>
    <name evidence="11" type="ORF">GCM10007894_15080</name>
</gene>
<dbReference type="Pfam" id="PF25967">
    <property type="entry name" value="RND-MFP_C"/>
    <property type="match status" value="1"/>
</dbReference>
<evidence type="ECO:0000256" key="3">
    <source>
        <dbReference type="ARBA" id="ARBA00022729"/>
    </source>
</evidence>
<dbReference type="GO" id="GO:0022857">
    <property type="term" value="F:transmembrane transporter activity"/>
    <property type="evidence" value="ECO:0007669"/>
    <property type="project" value="InterPro"/>
</dbReference>
<dbReference type="InterPro" id="IPR058792">
    <property type="entry name" value="Beta-barrel_RND_2"/>
</dbReference>
<dbReference type="GO" id="GO:0015679">
    <property type="term" value="P:plasma membrane copper ion transport"/>
    <property type="evidence" value="ECO:0007669"/>
    <property type="project" value="TreeGrafter"/>
</dbReference>
<evidence type="ECO:0000256" key="4">
    <source>
        <dbReference type="ARBA" id="ARBA00023065"/>
    </source>
</evidence>
<proteinExistence type="inferred from homology"/>
<protein>
    <submittedName>
        <fullName evidence="11">Copper/silver efflux pump MFP component CusB</fullName>
    </submittedName>
</protein>
<evidence type="ECO:0000259" key="6">
    <source>
        <dbReference type="Pfam" id="PF19335"/>
    </source>
</evidence>
<dbReference type="Gene3D" id="2.40.30.170">
    <property type="match status" value="1"/>
</dbReference>
<comment type="similarity">
    <text evidence="1">Belongs to the membrane fusion protein (MFP) (TC 8.A.1) family.</text>
</comment>
<dbReference type="GO" id="GO:0030288">
    <property type="term" value="C:outer membrane-bounded periplasmic space"/>
    <property type="evidence" value="ECO:0007669"/>
    <property type="project" value="TreeGrafter"/>
</dbReference>
<dbReference type="AlphaFoldDB" id="A0AA37TYC1"/>
<dbReference type="Gene3D" id="2.40.420.20">
    <property type="match status" value="1"/>
</dbReference>
<name>A0AA37TYC1_9GAMM</name>
<dbReference type="NCBIfam" id="TIGR01730">
    <property type="entry name" value="RND_mfp"/>
    <property type="match status" value="1"/>
</dbReference>
<dbReference type="Pfam" id="PF25919">
    <property type="entry name" value="BSH_CusB"/>
    <property type="match status" value="1"/>
</dbReference>
<dbReference type="FunFam" id="2.40.30.170:FF:000010">
    <property type="entry name" value="Efflux RND transporter periplasmic adaptor subunit"/>
    <property type="match status" value="1"/>
</dbReference>
<dbReference type="SUPFAM" id="SSF111369">
    <property type="entry name" value="HlyD-like secretion proteins"/>
    <property type="match status" value="1"/>
</dbReference>
<dbReference type="InterPro" id="IPR058790">
    <property type="entry name" value="BSH_CusB"/>
</dbReference>
<dbReference type="InterPro" id="IPR006143">
    <property type="entry name" value="RND_pump_MFP"/>
</dbReference>
<dbReference type="EMBL" id="BSPO01000002">
    <property type="protein sequence ID" value="GLS83531.1"/>
    <property type="molecule type" value="Genomic_DNA"/>
</dbReference>
<dbReference type="InterPro" id="IPR058627">
    <property type="entry name" value="MdtA-like_C"/>
</dbReference>
<evidence type="ECO:0000256" key="5">
    <source>
        <dbReference type="SAM" id="MobiDB-lite"/>
    </source>
</evidence>
<feature type="domain" description="CusB-like barrel-sandwich hybrid" evidence="8">
    <location>
        <begin position="161"/>
        <end position="281"/>
    </location>
</feature>
<keyword evidence="4" id="KW-0406">Ion transport</keyword>
<sequence length="457" mass="50582">MGERFPSLSLLTLLVVTFVVSLSFFNVAMATSVDTTAQHQHQHTSGYACPMHPQQTGEEGERCPICNMYLEPIEQETQAQTKYVCPMHPQIVSDSEGTCPICGMNLEKVEVGGASQTIEIEVAGGMQQALGMRTQTVEKGTLWRYVKTLGTVQYDQDSIFHLHARATGWIEKMAINNVGQSVKKGDFMFELYSPELVSAQDDFLQALDYSSSSDRMSAELLRKARLRLELLGISEKTIKQIEASKQSLYRVPFYAPQDGYVSDLSVRDGMYIQPGDTLFELVNLSHVWVIADVFENEQSWLEQGRPADVTAAAQGLFGLEGSIDYIYPELDPVTRAMQVRIRLANPDKKLRPGTLVDVELYGGPKRDLLIIPMEALIQTGRENRVVVQLSDTTFSSVTVKLGIMVKGQAEVLDGLQAGDNVVVSGQFLIDSEASIQGSLQRLSQPSPDGSHHDHSHH</sequence>
<feature type="region of interest" description="Disordered" evidence="5">
    <location>
        <begin position="438"/>
        <end position="457"/>
    </location>
</feature>
<feature type="domain" description="CusB-like three alpha-helical bundle" evidence="7">
    <location>
        <begin position="195"/>
        <end position="246"/>
    </location>
</feature>
<evidence type="ECO:0000313" key="12">
    <source>
        <dbReference type="Proteomes" id="UP001157439"/>
    </source>
</evidence>
<dbReference type="PANTHER" id="PTHR30097">
    <property type="entry name" value="CATION EFFLUX SYSTEM PROTEIN CUSB"/>
    <property type="match status" value="1"/>
</dbReference>
<feature type="domain" description="Multidrug resistance protein MdtA-like C-terminal permuted SH3" evidence="10">
    <location>
        <begin position="369"/>
        <end position="425"/>
    </location>
</feature>
<dbReference type="InterPro" id="IPR045800">
    <property type="entry name" value="HMBD"/>
</dbReference>
<feature type="domain" description="CusB-like beta-barrel" evidence="9">
    <location>
        <begin position="287"/>
        <end position="361"/>
    </location>
</feature>
<keyword evidence="3" id="KW-0732">Signal</keyword>
<accession>A0AA37TYC1</accession>
<dbReference type="PANTHER" id="PTHR30097:SF15">
    <property type="entry name" value="CATION EFFLUX SYSTEM PROTEIN CUSB"/>
    <property type="match status" value="1"/>
</dbReference>
<dbReference type="RefSeq" id="WP_095496932.1">
    <property type="nucleotide sequence ID" value="NZ_BSPO01000002.1"/>
</dbReference>
<keyword evidence="2" id="KW-0813">Transport</keyword>
<feature type="domain" description="Heavy metal binding" evidence="6">
    <location>
        <begin position="82"/>
        <end position="109"/>
    </location>
</feature>
<comment type="caution">
    <text evidence="11">The sequence shown here is derived from an EMBL/GenBank/DDBJ whole genome shotgun (WGS) entry which is preliminary data.</text>
</comment>